<feature type="compositionally biased region" description="Basic and acidic residues" evidence="2">
    <location>
        <begin position="280"/>
        <end position="291"/>
    </location>
</feature>
<dbReference type="RefSeq" id="XP_033379643.1">
    <property type="nucleotide sequence ID" value="XM_033523829.1"/>
</dbReference>
<dbReference type="SUPFAM" id="SSF57701">
    <property type="entry name" value="Zn2/Cys6 DNA-binding domain"/>
    <property type="match status" value="1"/>
</dbReference>
<reference evidence="4" key="1">
    <citation type="journal article" date="2020" name="Stud. Mycol.">
        <title>101 Dothideomycetes genomes: a test case for predicting lifestyles and emergence of pathogens.</title>
        <authorList>
            <person name="Haridas S."/>
            <person name="Albert R."/>
            <person name="Binder M."/>
            <person name="Bloem J."/>
            <person name="Labutti K."/>
            <person name="Salamov A."/>
            <person name="Andreopoulos B."/>
            <person name="Baker S."/>
            <person name="Barry K."/>
            <person name="Bills G."/>
            <person name="Bluhm B."/>
            <person name="Cannon C."/>
            <person name="Castanera R."/>
            <person name="Culley D."/>
            <person name="Daum C."/>
            <person name="Ezra D."/>
            <person name="Gonzalez J."/>
            <person name="Henrissat B."/>
            <person name="Kuo A."/>
            <person name="Liang C."/>
            <person name="Lipzen A."/>
            <person name="Lutzoni F."/>
            <person name="Magnuson J."/>
            <person name="Mondo S."/>
            <person name="Nolan M."/>
            <person name="Ohm R."/>
            <person name="Pangilinan J."/>
            <person name="Park H.-J."/>
            <person name="Ramirez L."/>
            <person name="Alfaro M."/>
            <person name="Sun H."/>
            <person name="Tritt A."/>
            <person name="Yoshinaga Y."/>
            <person name="Zwiers L.-H."/>
            <person name="Turgeon B."/>
            <person name="Goodwin S."/>
            <person name="Spatafora J."/>
            <person name="Crous P."/>
            <person name="Grigoriev I."/>
        </authorList>
    </citation>
    <scope>NUCLEOTIDE SEQUENCE</scope>
    <source>
        <strain evidence="4">CBS 175.79</strain>
    </source>
</reference>
<evidence type="ECO:0000256" key="1">
    <source>
        <dbReference type="ARBA" id="ARBA00023242"/>
    </source>
</evidence>
<dbReference type="InterPro" id="IPR052400">
    <property type="entry name" value="Zn2-C6_fungal_TF"/>
</dbReference>
<dbReference type="PANTHER" id="PTHR47657:SF7">
    <property type="entry name" value="STEROL REGULATORY ELEMENT-BINDING PROTEIN ECM22"/>
    <property type="match status" value="1"/>
</dbReference>
<dbReference type="OrthoDB" id="3546279at2759"/>
<evidence type="ECO:0000313" key="5">
    <source>
        <dbReference type="Proteomes" id="UP000799778"/>
    </source>
</evidence>
<feature type="domain" description="Zn(2)-C6 fungal-type" evidence="3">
    <location>
        <begin position="20"/>
        <end position="50"/>
    </location>
</feature>
<protein>
    <recommendedName>
        <fullName evidence="3">Zn(2)-C6 fungal-type domain-containing protein</fullName>
    </recommendedName>
</protein>
<dbReference type="AlphaFoldDB" id="A0A6A5XG08"/>
<dbReference type="InterPro" id="IPR021858">
    <property type="entry name" value="Fun_TF"/>
</dbReference>
<dbReference type="GO" id="GO:0008270">
    <property type="term" value="F:zinc ion binding"/>
    <property type="evidence" value="ECO:0007669"/>
    <property type="project" value="InterPro"/>
</dbReference>
<feature type="compositionally biased region" description="Polar residues" evidence="2">
    <location>
        <begin position="292"/>
        <end position="321"/>
    </location>
</feature>
<dbReference type="EMBL" id="ML978074">
    <property type="protein sequence ID" value="KAF2011304.1"/>
    <property type="molecule type" value="Genomic_DNA"/>
</dbReference>
<sequence length="498" mass="55895">MARRTAGFISKRPHKKSRGGCTTCKRKKVKCDEALPSCAYCAQRDFECIYQRSPNSQRSPSDTSEVPVEAYDPVSQDIEEIDIEDFNYLGSESSLNLLPAAQTAIGTLASHEIELLNQYQATTWTTVTVRKEEPIVEYLTKTWAPQAALSNPHLLYTILSISASHSNSLVPSPRKRHLADVYRQKAFSAYNKSLQNITNDNYETVLLASMYIQVMVPPPTLPCTDAEMLAWVSSMMHITQGIRLIAGLKWSFGFEHLNVFPLFKRELCILPPPPDTLSTECKHMQDPHPSSRGDSPSSPNHPTLYETPSKSSADTSSRPHSNSVFLPPALTALLDSITTPPDTGPLDLHRGTLLRALHALSPMFLTIYHYHLSTDLYVRVSAFPTFLTKEFLVLVSDREPRTLVVVGWWLAFFKLLPTGWWFKDVIPRALQSISNLIMRSNNKILMDAIEGAYRMVRLEAVRGKEAAARGIFEDWNGVDWKHGISSVWEVDEFADLGG</sequence>
<organism evidence="4 5">
    <name type="scientific">Aaosphaeria arxii CBS 175.79</name>
    <dbReference type="NCBI Taxonomy" id="1450172"/>
    <lineage>
        <taxon>Eukaryota</taxon>
        <taxon>Fungi</taxon>
        <taxon>Dikarya</taxon>
        <taxon>Ascomycota</taxon>
        <taxon>Pezizomycotina</taxon>
        <taxon>Dothideomycetes</taxon>
        <taxon>Pleosporomycetidae</taxon>
        <taxon>Pleosporales</taxon>
        <taxon>Pleosporales incertae sedis</taxon>
        <taxon>Aaosphaeria</taxon>
    </lineage>
</organism>
<dbReference type="Pfam" id="PF00172">
    <property type="entry name" value="Zn_clus"/>
    <property type="match status" value="1"/>
</dbReference>
<evidence type="ECO:0000313" key="4">
    <source>
        <dbReference type="EMBL" id="KAF2011304.1"/>
    </source>
</evidence>
<dbReference type="Proteomes" id="UP000799778">
    <property type="component" value="Unassembled WGS sequence"/>
</dbReference>
<keyword evidence="5" id="KW-1185">Reference proteome</keyword>
<gene>
    <name evidence="4" type="ORF">BU24DRAFT_354912</name>
</gene>
<dbReference type="SMART" id="SM00066">
    <property type="entry name" value="GAL4"/>
    <property type="match status" value="1"/>
</dbReference>
<dbReference type="PROSITE" id="PS50048">
    <property type="entry name" value="ZN2_CY6_FUNGAL_2"/>
    <property type="match status" value="1"/>
</dbReference>
<feature type="region of interest" description="Disordered" evidence="2">
    <location>
        <begin position="278"/>
        <end position="321"/>
    </location>
</feature>
<dbReference type="Gene3D" id="4.10.240.10">
    <property type="entry name" value="Zn(2)-C6 fungal-type DNA-binding domain"/>
    <property type="match status" value="1"/>
</dbReference>
<name>A0A6A5XG08_9PLEO</name>
<dbReference type="GeneID" id="54281226"/>
<evidence type="ECO:0000256" key="2">
    <source>
        <dbReference type="SAM" id="MobiDB-lite"/>
    </source>
</evidence>
<dbReference type="InterPro" id="IPR001138">
    <property type="entry name" value="Zn2Cys6_DnaBD"/>
</dbReference>
<dbReference type="InterPro" id="IPR036864">
    <property type="entry name" value="Zn2-C6_fun-type_DNA-bd_sf"/>
</dbReference>
<dbReference type="CDD" id="cd00067">
    <property type="entry name" value="GAL4"/>
    <property type="match status" value="1"/>
</dbReference>
<proteinExistence type="predicted"/>
<evidence type="ECO:0000259" key="3">
    <source>
        <dbReference type="PROSITE" id="PS50048"/>
    </source>
</evidence>
<dbReference type="PROSITE" id="PS00463">
    <property type="entry name" value="ZN2_CY6_FUNGAL_1"/>
    <property type="match status" value="1"/>
</dbReference>
<keyword evidence="1" id="KW-0539">Nucleus</keyword>
<dbReference type="PANTHER" id="PTHR47657">
    <property type="entry name" value="STEROL REGULATORY ELEMENT-BINDING PROTEIN ECM22"/>
    <property type="match status" value="1"/>
</dbReference>
<dbReference type="Pfam" id="PF11951">
    <property type="entry name" value="Fungal_trans_2"/>
    <property type="match status" value="1"/>
</dbReference>
<accession>A0A6A5XG08</accession>
<dbReference type="GO" id="GO:0000981">
    <property type="term" value="F:DNA-binding transcription factor activity, RNA polymerase II-specific"/>
    <property type="evidence" value="ECO:0007669"/>
    <property type="project" value="InterPro"/>
</dbReference>